<dbReference type="EMBL" id="BGPR01037766">
    <property type="protein sequence ID" value="GBO13460.1"/>
    <property type="molecule type" value="Genomic_DNA"/>
</dbReference>
<sequence length="174" mass="19603">MRRVRDPIPLKIRRVCWPGALKSDVVGKRRPLVWCGSLEREVPAQVSSSLSDSGSKLRSPSKSSIRAASKRGVNITKRENGYLHKVSTQVLLPHINLRTATTIATNLESRLHGEIGYSAIWRQITELALLSQTRSTASLFDQQKTPHFLFIMSFLFTDMAEPEPEPIPRRPAYP</sequence>
<accession>A0A4Y2UPI2</accession>
<gene>
    <name evidence="2" type="ORF">AVEN_13862_1</name>
</gene>
<proteinExistence type="predicted"/>
<keyword evidence="3" id="KW-1185">Reference proteome</keyword>
<protein>
    <submittedName>
        <fullName evidence="2">Uncharacterized protein</fullName>
    </submittedName>
</protein>
<dbReference type="Proteomes" id="UP000499080">
    <property type="component" value="Unassembled WGS sequence"/>
</dbReference>
<feature type="region of interest" description="Disordered" evidence="1">
    <location>
        <begin position="49"/>
        <end position="70"/>
    </location>
</feature>
<name>A0A4Y2UPI2_ARAVE</name>
<evidence type="ECO:0000313" key="3">
    <source>
        <dbReference type="Proteomes" id="UP000499080"/>
    </source>
</evidence>
<evidence type="ECO:0000313" key="2">
    <source>
        <dbReference type="EMBL" id="GBO13460.1"/>
    </source>
</evidence>
<organism evidence="2 3">
    <name type="scientific">Araneus ventricosus</name>
    <name type="common">Orbweaver spider</name>
    <name type="synonym">Epeira ventricosa</name>
    <dbReference type="NCBI Taxonomy" id="182803"/>
    <lineage>
        <taxon>Eukaryota</taxon>
        <taxon>Metazoa</taxon>
        <taxon>Ecdysozoa</taxon>
        <taxon>Arthropoda</taxon>
        <taxon>Chelicerata</taxon>
        <taxon>Arachnida</taxon>
        <taxon>Araneae</taxon>
        <taxon>Araneomorphae</taxon>
        <taxon>Entelegynae</taxon>
        <taxon>Araneoidea</taxon>
        <taxon>Araneidae</taxon>
        <taxon>Araneus</taxon>
    </lineage>
</organism>
<feature type="compositionally biased region" description="Low complexity" evidence="1">
    <location>
        <begin position="49"/>
        <end position="64"/>
    </location>
</feature>
<dbReference type="AlphaFoldDB" id="A0A4Y2UPI2"/>
<evidence type="ECO:0000256" key="1">
    <source>
        <dbReference type="SAM" id="MobiDB-lite"/>
    </source>
</evidence>
<reference evidence="2 3" key="1">
    <citation type="journal article" date="2019" name="Sci. Rep.">
        <title>Orb-weaving spider Araneus ventricosus genome elucidates the spidroin gene catalogue.</title>
        <authorList>
            <person name="Kono N."/>
            <person name="Nakamura H."/>
            <person name="Ohtoshi R."/>
            <person name="Moran D.A.P."/>
            <person name="Shinohara A."/>
            <person name="Yoshida Y."/>
            <person name="Fujiwara M."/>
            <person name="Mori M."/>
            <person name="Tomita M."/>
            <person name="Arakawa K."/>
        </authorList>
    </citation>
    <scope>NUCLEOTIDE SEQUENCE [LARGE SCALE GENOMIC DNA]</scope>
</reference>
<comment type="caution">
    <text evidence="2">The sequence shown here is derived from an EMBL/GenBank/DDBJ whole genome shotgun (WGS) entry which is preliminary data.</text>
</comment>